<organism evidence="2 3">
    <name type="scientific">Lactuca saligna</name>
    <name type="common">Willowleaf lettuce</name>
    <dbReference type="NCBI Taxonomy" id="75948"/>
    <lineage>
        <taxon>Eukaryota</taxon>
        <taxon>Viridiplantae</taxon>
        <taxon>Streptophyta</taxon>
        <taxon>Embryophyta</taxon>
        <taxon>Tracheophyta</taxon>
        <taxon>Spermatophyta</taxon>
        <taxon>Magnoliopsida</taxon>
        <taxon>eudicotyledons</taxon>
        <taxon>Gunneridae</taxon>
        <taxon>Pentapetalae</taxon>
        <taxon>asterids</taxon>
        <taxon>campanulids</taxon>
        <taxon>Asterales</taxon>
        <taxon>Asteraceae</taxon>
        <taxon>Cichorioideae</taxon>
        <taxon>Cichorieae</taxon>
        <taxon>Lactucinae</taxon>
        <taxon>Lactuca</taxon>
    </lineage>
</organism>
<sequence>MAALAVSLEFLCSATKHVHAPGTQHHRFMHSIGELVAVYDARRDEGGERWPYREHSVRTRLVSAGHSSDFIIGGVSSAVHDFTKAAKEVTMAFNDKVAEARMVAPGGLARSETGRVCAVCGFDSKPHQTAPRTPLEHTHIQPPTRWQKIVGTPLNGNQRRLRPQTARRDEGGERCPYSEHSVHTRLVSAGHNSDFVLSGVSSAVRDFTGAAEEVTMTFNDKVAEARIVAPGSLTRSETRRKYTVGGLTSGRREIRRWWRL</sequence>
<feature type="compositionally biased region" description="Basic and acidic residues" evidence="1">
    <location>
        <begin position="166"/>
        <end position="176"/>
    </location>
</feature>
<keyword evidence="3" id="KW-1185">Reference proteome</keyword>
<evidence type="ECO:0000313" key="3">
    <source>
        <dbReference type="Proteomes" id="UP001177003"/>
    </source>
</evidence>
<proteinExistence type="predicted"/>
<dbReference type="AlphaFoldDB" id="A0AA36E9A7"/>
<reference evidence="2" key="1">
    <citation type="submission" date="2023-04" db="EMBL/GenBank/DDBJ databases">
        <authorList>
            <person name="Vijverberg K."/>
            <person name="Xiong W."/>
            <person name="Schranz E."/>
        </authorList>
    </citation>
    <scope>NUCLEOTIDE SEQUENCE</scope>
</reference>
<dbReference type="EMBL" id="OX465081">
    <property type="protein sequence ID" value="CAI9287904.1"/>
    <property type="molecule type" value="Genomic_DNA"/>
</dbReference>
<evidence type="ECO:0000256" key="1">
    <source>
        <dbReference type="SAM" id="MobiDB-lite"/>
    </source>
</evidence>
<protein>
    <submittedName>
        <fullName evidence="2">Uncharacterized protein</fullName>
    </submittedName>
</protein>
<gene>
    <name evidence="2" type="ORF">LSALG_LOCUS27239</name>
</gene>
<accession>A0AA36E9A7</accession>
<name>A0AA36E9A7_LACSI</name>
<feature type="region of interest" description="Disordered" evidence="1">
    <location>
        <begin position="155"/>
        <end position="176"/>
    </location>
</feature>
<dbReference type="Proteomes" id="UP001177003">
    <property type="component" value="Chromosome 5"/>
</dbReference>
<evidence type="ECO:0000313" key="2">
    <source>
        <dbReference type="EMBL" id="CAI9287904.1"/>
    </source>
</evidence>